<dbReference type="GO" id="GO:0000139">
    <property type="term" value="C:Golgi membrane"/>
    <property type="evidence" value="ECO:0007669"/>
    <property type="project" value="UniProtKB-SubCell"/>
</dbReference>
<proteinExistence type="inferred from homology"/>
<dbReference type="InterPro" id="IPR025846">
    <property type="entry name" value="TBL_N"/>
</dbReference>
<feature type="domain" description="Trichome birefringence-like C-terminal" evidence="8">
    <location>
        <begin position="109"/>
        <end position="242"/>
    </location>
</feature>
<evidence type="ECO:0000256" key="1">
    <source>
        <dbReference type="ARBA" id="ARBA00004323"/>
    </source>
</evidence>
<reference evidence="10 11" key="1">
    <citation type="journal article" date="2024" name="Plant Biotechnol. J.">
        <title>Dendrobium thyrsiflorum genome and its molecular insights into genes involved in important horticultural traits.</title>
        <authorList>
            <person name="Chen B."/>
            <person name="Wang J.Y."/>
            <person name="Zheng P.J."/>
            <person name="Li K.L."/>
            <person name="Liang Y.M."/>
            <person name="Chen X.F."/>
            <person name="Zhang C."/>
            <person name="Zhao X."/>
            <person name="He X."/>
            <person name="Zhang G.Q."/>
            <person name="Liu Z.J."/>
            <person name="Xu Q."/>
        </authorList>
    </citation>
    <scope>NUCLEOTIDE SEQUENCE [LARGE SCALE GENOMIC DNA]</scope>
    <source>
        <strain evidence="10">GZMU011</strain>
    </source>
</reference>
<sequence>MDLTIFTASPFLKRLLAHSLISLFLLLSLFTINQTFSLLSFPFTFPDKLANGRWEDCDYSDGKWVFNGGSDQYYSEECPFLDPGFLCRFNGRKDINYLQWRWKPHRCNLPRFNATIMLEKSKNKRILFVGDSIGRNQWESLLCMLWIGIANKSRVYEKYGNPISKHKGCLIIFFKDYNLTIEYYRAPFLVAIGRPPPNSPTIVHKAIHVDMPHWESKKWVGADVVVFNAGHWWNDDKTLKSNGTWDTGGSCDNETIPNTEEKKLRADQPWSNGVLSEVMKKEEENKKVRLLNITYLTEQRSDGHPSKHMEQQYTRADAVQDCSHWCLPGVPDTWNEILLAHLLSMGYGT</sequence>
<keyword evidence="6" id="KW-0333">Golgi apparatus</keyword>
<evidence type="ECO:0000256" key="6">
    <source>
        <dbReference type="ARBA" id="ARBA00023034"/>
    </source>
</evidence>
<evidence type="ECO:0000256" key="2">
    <source>
        <dbReference type="ARBA" id="ARBA00007727"/>
    </source>
</evidence>
<dbReference type="InterPro" id="IPR026057">
    <property type="entry name" value="TBL_C"/>
</dbReference>
<feature type="domain" description="Trichome birefringence-like N-terminal" evidence="9">
    <location>
        <begin position="56"/>
        <end position="108"/>
    </location>
</feature>
<evidence type="ECO:0000256" key="3">
    <source>
        <dbReference type="ARBA" id="ARBA00022692"/>
    </source>
</evidence>
<evidence type="ECO:0000313" key="10">
    <source>
        <dbReference type="EMBL" id="KAL0920896.1"/>
    </source>
</evidence>
<evidence type="ECO:0000259" key="9">
    <source>
        <dbReference type="Pfam" id="PF14416"/>
    </source>
</evidence>
<name>A0ABD0V804_DENTH</name>
<accession>A0ABD0V804</accession>
<dbReference type="GO" id="GO:1990538">
    <property type="term" value="F:xylan O-acetyltransferase activity"/>
    <property type="evidence" value="ECO:0007669"/>
    <property type="project" value="UniProtKB-ARBA"/>
</dbReference>
<dbReference type="PANTHER" id="PTHR32285">
    <property type="entry name" value="PROTEIN TRICHOME BIREFRINGENCE-LIKE 9-RELATED"/>
    <property type="match status" value="1"/>
</dbReference>
<gene>
    <name evidence="10" type="ORF">M5K25_007914</name>
</gene>
<dbReference type="EMBL" id="JANQDX010000007">
    <property type="protein sequence ID" value="KAL0920896.1"/>
    <property type="molecule type" value="Genomic_DNA"/>
</dbReference>
<dbReference type="AlphaFoldDB" id="A0ABD0V804"/>
<evidence type="ECO:0008006" key="12">
    <source>
        <dbReference type="Google" id="ProtNLM"/>
    </source>
</evidence>
<keyword evidence="5" id="KW-1133">Transmembrane helix</keyword>
<organism evidence="10 11">
    <name type="scientific">Dendrobium thyrsiflorum</name>
    <name type="common">Pinecone-like raceme dendrobium</name>
    <name type="synonym">Orchid</name>
    <dbReference type="NCBI Taxonomy" id="117978"/>
    <lineage>
        <taxon>Eukaryota</taxon>
        <taxon>Viridiplantae</taxon>
        <taxon>Streptophyta</taxon>
        <taxon>Embryophyta</taxon>
        <taxon>Tracheophyta</taxon>
        <taxon>Spermatophyta</taxon>
        <taxon>Magnoliopsida</taxon>
        <taxon>Liliopsida</taxon>
        <taxon>Asparagales</taxon>
        <taxon>Orchidaceae</taxon>
        <taxon>Epidendroideae</taxon>
        <taxon>Malaxideae</taxon>
        <taxon>Dendrobiinae</taxon>
        <taxon>Dendrobium</taxon>
    </lineage>
</organism>
<keyword evidence="11" id="KW-1185">Reference proteome</keyword>
<comment type="subcellular location">
    <subcellularLocation>
        <location evidence="1">Golgi apparatus membrane</location>
        <topology evidence="1">Single-pass type II membrane protein</topology>
    </subcellularLocation>
</comment>
<keyword evidence="4" id="KW-0735">Signal-anchor</keyword>
<evidence type="ECO:0000259" key="8">
    <source>
        <dbReference type="Pfam" id="PF13839"/>
    </source>
</evidence>
<evidence type="ECO:0000313" key="11">
    <source>
        <dbReference type="Proteomes" id="UP001552299"/>
    </source>
</evidence>
<dbReference type="Proteomes" id="UP001552299">
    <property type="component" value="Unassembled WGS sequence"/>
</dbReference>
<evidence type="ECO:0000256" key="5">
    <source>
        <dbReference type="ARBA" id="ARBA00022989"/>
    </source>
</evidence>
<dbReference type="InterPro" id="IPR029962">
    <property type="entry name" value="TBL"/>
</dbReference>
<dbReference type="PANTHER" id="PTHR32285:SF53">
    <property type="entry name" value="PROTEIN TRICHOME BIREFRINGENCE-LIKE 9"/>
    <property type="match status" value="1"/>
</dbReference>
<dbReference type="Pfam" id="PF13839">
    <property type="entry name" value="PC-Esterase"/>
    <property type="match status" value="1"/>
</dbReference>
<evidence type="ECO:0000256" key="4">
    <source>
        <dbReference type="ARBA" id="ARBA00022968"/>
    </source>
</evidence>
<keyword evidence="3" id="KW-0812">Transmembrane</keyword>
<protein>
    <recommendedName>
        <fullName evidence="12">Trichome birefringence-like N-terminal domain-containing protein</fullName>
    </recommendedName>
</protein>
<evidence type="ECO:0000256" key="7">
    <source>
        <dbReference type="ARBA" id="ARBA00023136"/>
    </source>
</evidence>
<comment type="caution">
    <text evidence="10">The sequence shown here is derived from an EMBL/GenBank/DDBJ whole genome shotgun (WGS) entry which is preliminary data.</text>
</comment>
<keyword evidence="7" id="KW-0472">Membrane</keyword>
<comment type="similarity">
    <text evidence="2">Belongs to the PC-esterase family. TBL subfamily.</text>
</comment>
<dbReference type="Pfam" id="PF14416">
    <property type="entry name" value="PMR5N"/>
    <property type="match status" value="1"/>
</dbReference>